<dbReference type="InterPro" id="IPR012902">
    <property type="entry name" value="N_methyl_site"/>
</dbReference>
<dbReference type="Proteomes" id="UP001158049">
    <property type="component" value="Unassembled WGS sequence"/>
</dbReference>
<comment type="caution">
    <text evidence="2">The sequence shown here is derived from an EMBL/GenBank/DDBJ whole genome shotgun (WGS) entry which is preliminary data.</text>
</comment>
<keyword evidence="1" id="KW-0812">Transmembrane</keyword>
<keyword evidence="1" id="KW-0472">Membrane</keyword>
<gene>
    <name evidence="2" type="ORF">SAMN06295970_106170</name>
</gene>
<evidence type="ECO:0000256" key="1">
    <source>
        <dbReference type="SAM" id="Phobius"/>
    </source>
</evidence>
<protein>
    <submittedName>
        <fullName evidence="2">Type IV pilus assembly protein PilV</fullName>
    </submittedName>
</protein>
<dbReference type="EMBL" id="FXUL01000006">
    <property type="protein sequence ID" value="SMP59847.1"/>
    <property type="molecule type" value="Genomic_DNA"/>
</dbReference>
<accession>A0ABY1Q588</accession>
<keyword evidence="1" id="KW-1133">Transmembrane helix</keyword>
<feature type="transmembrane region" description="Helical" evidence="1">
    <location>
        <begin position="12"/>
        <end position="34"/>
    </location>
</feature>
<dbReference type="RefSeq" id="WP_283442271.1">
    <property type="nucleotide sequence ID" value="NZ_FXUL01000006.1"/>
</dbReference>
<proteinExistence type="predicted"/>
<name>A0ABY1Q588_9BURK</name>
<organism evidence="2 3">
    <name type="scientific">Noviherbaspirillum suwonense</name>
    <dbReference type="NCBI Taxonomy" id="1224511"/>
    <lineage>
        <taxon>Bacteria</taxon>
        <taxon>Pseudomonadati</taxon>
        <taxon>Pseudomonadota</taxon>
        <taxon>Betaproteobacteria</taxon>
        <taxon>Burkholderiales</taxon>
        <taxon>Oxalobacteraceae</taxon>
        <taxon>Noviherbaspirillum</taxon>
    </lineage>
</organism>
<keyword evidence="3" id="KW-1185">Reference proteome</keyword>
<evidence type="ECO:0000313" key="3">
    <source>
        <dbReference type="Proteomes" id="UP001158049"/>
    </source>
</evidence>
<evidence type="ECO:0000313" key="2">
    <source>
        <dbReference type="EMBL" id="SMP59847.1"/>
    </source>
</evidence>
<sequence>MLNLGRLSLRGFTLIEVMLALCLLSMAAISLAGLQWRSLHAAHQSSLHRAAMQLAADIADEVRAGAVPDAAAQAAWMGRAAAMLPGGWAVVCRDPSPWNDAAGAFRWACEGAAGPLLVKVAWRQGGGAPAAPLLVAPVAPAMP</sequence>
<dbReference type="NCBIfam" id="TIGR02532">
    <property type="entry name" value="IV_pilin_GFxxxE"/>
    <property type="match status" value="1"/>
</dbReference>
<reference evidence="2 3" key="1">
    <citation type="submission" date="2017-05" db="EMBL/GenBank/DDBJ databases">
        <authorList>
            <person name="Varghese N."/>
            <person name="Submissions S."/>
        </authorList>
    </citation>
    <scope>NUCLEOTIDE SEQUENCE [LARGE SCALE GENOMIC DNA]</scope>
    <source>
        <strain evidence="2 3">DSM 26001</strain>
    </source>
</reference>